<evidence type="ECO:0000256" key="8">
    <source>
        <dbReference type="ARBA" id="ARBA00025699"/>
    </source>
</evidence>
<dbReference type="PIRSF" id="PIRSF015601">
    <property type="entry name" value="MTase_slr0722"/>
    <property type="match status" value="1"/>
</dbReference>
<dbReference type="InterPro" id="IPR029028">
    <property type="entry name" value="Alpha/beta_knot_MTases"/>
</dbReference>
<dbReference type="PANTHER" id="PTHR30027:SF3">
    <property type="entry name" value="16S RRNA (URACIL(1498)-N(3))-METHYLTRANSFERASE"/>
    <property type="match status" value="1"/>
</dbReference>
<dbReference type="Gene3D" id="3.40.1280.10">
    <property type="match status" value="1"/>
</dbReference>
<evidence type="ECO:0000256" key="3">
    <source>
        <dbReference type="ARBA" id="ARBA00022490"/>
    </source>
</evidence>
<evidence type="ECO:0000259" key="11">
    <source>
        <dbReference type="Pfam" id="PF04452"/>
    </source>
</evidence>
<dbReference type="Proteomes" id="UP000297609">
    <property type="component" value="Unassembled WGS sequence"/>
</dbReference>
<dbReference type="EC" id="2.1.1.193" evidence="10"/>
<keyword evidence="3 10" id="KW-0963">Cytoplasm</keyword>
<keyword evidence="5 10" id="KW-0489">Methyltransferase</keyword>
<keyword evidence="13" id="KW-1185">Reference proteome</keyword>
<evidence type="ECO:0000313" key="13">
    <source>
        <dbReference type="Proteomes" id="UP000297609"/>
    </source>
</evidence>
<dbReference type="Pfam" id="PF04452">
    <property type="entry name" value="Methyltrans_RNA"/>
    <property type="match status" value="1"/>
</dbReference>
<comment type="similarity">
    <text evidence="2 10">Belongs to the RNA methyltransferase RsmE family.</text>
</comment>
<comment type="function">
    <text evidence="8 10">Specifically methylates the N3 position of the uracil ring of uridine 1498 (m3U1498) in 16S rRNA. Acts on the fully assembled 30S ribosomal subunit.</text>
</comment>
<keyword evidence="4 10" id="KW-0698">rRNA processing</keyword>
<dbReference type="NCBIfam" id="NF008704">
    <property type="entry name" value="PRK11713.6-3"/>
    <property type="match status" value="1"/>
</dbReference>
<accession>A0A4V6QM00</accession>
<keyword evidence="7 10" id="KW-0949">S-adenosyl-L-methionine</keyword>
<protein>
    <recommendedName>
        <fullName evidence="10">Ribosomal RNA small subunit methyltransferase E</fullName>
        <ecNumber evidence="10">2.1.1.193</ecNumber>
    </recommendedName>
</protein>
<dbReference type="InterPro" id="IPR006700">
    <property type="entry name" value="RsmE"/>
</dbReference>
<comment type="catalytic activity">
    <reaction evidence="9 10">
        <text>uridine(1498) in 16S rRNA + S-adenosyl-L-methionine = N(3)-methyluridine(1498) in 16S rRNA + S-adenosyl-L-homocysteine + H(+)</text>
        <dbReference type="Rhea" id="RHEA:42920"/>
        <dbReference type="Rhea" id="RHEA-COMP:10283"/>
        <dbReference type="Rhea" id="RHEA-COMP:10284"/>
        <dbReference type="ChEBI" id="CHEBI:15378"/>
        <dbReference type="ChEBI" id="CHEBI:57856"/>
        <dbReference type="ChEBI" id="CHEBI:59789"/>
        <dbReference type="ChEBI" id="CHEBI:65315"/>
        <dbReference type="ChEBI" id="CHEBI:74502"/>
        <dbReference type="EC" id="2.1.1.193"/>
    </reaction>
</comment>
<dbReference type="GO" id="GO:0070475">
    <property type="term" value="P:rRNA base methylation"/>
    <property type="evidence" value="ECO:0007669"/>
    <property type="project" value="TreeGrafter"/>
</dbReference>
<dbReference type="InterPro" id="IPR046886">
    <property type="entry name" value="RsmE_MTase_dom"/>
</dbReference>
<dbReference type="AlphaFoldDB" id="A0A4V6QM00"/>
<gene>
    <name evidence="12" type="ORF">EHQ59_15605</name>
</gene>
<evidence type="ECO:0000256" key="7">
    <source>
        <dbReference type="ARBA" id="ARBA00022691"/>
    </source>
</evidence>
<keyword evidence="6 10" id="KW-0808">Transferase</keyword>
<dbReference type="SUPFAM" id="SSF75217">
    <property type="entry name" value="alpha/beta knot"/>
    <property type="match status" value="1"/>
</dbReference>
<reference evidence="12" key="1">
    <citation type="journal article" date="2019" name="PLoS Negl. Trop. Dis.">
        <title>Revisiting the worldwide diversity of Leptospira species in the environment.</title>
        <authorList>
            <person name="Vincent A.T."/>
            <person name="Schiettekatte O."/>
            <person name="Bourhy P."/>
            <person name="Veyrier F.J."/>
            <person name="Picardeau M."/>
        </authorList>
    </citation>
    <scope>NUCLEOTIDE SEQUENCE [LARGE SCALE GENOMIC DNA]</scope>
    <source>
        <strain evidence="12">201702454</strain>
    </source>
</reference>
<evidence type="ECO:0000256" key="1">
    <source>
        <dbReference type="ARBA" id="ARBA00004496"/>
    </source>
</evidence>
<organism evidence="12 13">
    <name type="scientific">Leptospira kemamanensis</name>
    <dbReference type="NCBI Taxonomy" id="2484942"/>
    <lineage>
        <taxon>Bacteria</taxon>
        <taxon>Pseudomonadati</taxon>
        <taxon>Spirochaetota</taxon>
        <taxon>Spirochaetia</taxon>
        <taxon>Leptospirales</taxon>
        <taxon>Leptospiraceae</taxon>
        <taxon>Leptospira</taxon>
    </lineage>
</organism>
<evidence type="ECO:0000256" key="4">
    <source>
        <dbReference type="ARBA" id="ARBA00022552"/>
    </source>
</evidence>
<feature type="domain" description="Ribosomal RNA small subunit methyltransferase E methyltransferase" evidence="11">
    <location>
        <begin position="76"/>
        <end position="222"/>
    </location>
</feature>
<evidence type="ECO:0000256" key="6">
    <source>
        <dbReference type="ARBA" id="ARBA00022679"/>
    </source>
</evidence>
<dbReference type="EMBL" id="RQGG01000043">
    <property type="protein sequence ID" value="TGL48891.1"/>
    <property type="molecule type" value="Genomic_DNA"/>
</dbReference>
<comment type="subcellular location">
    <subcellularLocation>
        <location evidence="1 10">Cytoplasm</location>
    </subcellularLocation>
</comment>
<evidence type="ECO:0000256" key="9">
    <source>
        <dbReference type="ARBA" id="ARBA00047944"/>
    </source>
</evidence>
<evidence type="ECO:0000256" key="2">
    <source>
        <dbReference type="ARBA" id="ARBA00005528"/>
    </source>
</evidence>
<evidence type="ECO:0000313" key="12">
    <source>
        <dbReference type="EMBL" id="TGL48891.1"/>
    </source>
</evidence>
<dbReference type="PANTHER" id="PTHR30027">
    <property type="entry name" value="RIBOSOMAL RNA SMALL SUBUNIT METHYLTRANSFERASE E"/>
    <property type="match status" value="1"/>
</dbReference>
<comment type="caution">
    <text evidence="12">The sequence shown here is derived from an EMBL/GenBank/DDBJ whole genome shotgun (WGS) entry which is preliminary data.</text>
</comment>
<evidence type="ECO:0000256" key="5">
    <source>
        <dbReference type="ARBA" id="ARBA00022603"/>
    </source>
</evidence>
<proteinExistence type="inferred from homology"/>
<dbReference type="InterPro" id="IPR029026">
    <property type="entry name" value="tRNA_m1G_MTases_N"/>
</dbReference>
<dbReference type="OrthoDB" id="9815641at2"/>
<dbReference type="CDD" id="cd18084">
    <property type="entry name" value="RsmE-like"/>
    <property type="match status" value="1"/>
</dbReference>
<evidence type="ECO:0000256" key="10">
    <source>
        <dbReference type="PIRNR" id="PIRNR015601"/>
    </source>
</evidence>
<dbReference type="GO" id="GO:0070042">
    <property type="term" value="F:rRNA (uridine-N3-)-methyltransferase activity"/>
    <property type="evidence" value="ECO:0007669"/>
    <property type="project" value="TreeGrafter"/>
</dbReference>
<dbReference type="GO" id="GO:0005737">
    <property type="term" value="C:cytoplasm"/>
    <property type="evidence" value="ECO:0007669"/>
    <property type="project" value="UniProtKB-SubCell"/>
</dbReference>
<dbReference type="NCBIfam" id="TIGR00046">
    <property type="entry name" value="RsmE family RNA methyltransferase"/>
    <property type="match status" value="1"/>
</dbReference>
<name>A0A4V6QM00_9LEPT</name>
<sequence>MVEPGLILFRTPFLKKEFIQLSKEELNHLRALRLQNESTIIQIRDGEGGLFNYVYTPNSKDISFQSEEFVPKKTNPKKIAIALPKGNRLDFFLQKVTEIGLDQVVFLVFRHSIRKEFNLDRAEKIVKEAAAQSKQTEILKLSIESAKDWMEAHKESLVVFHPFGKKPFQMISLQNRIPVIGPEGGYHVDEEKWMEENKIVRVTLPGGVLRTETCGIVAASFLVYGTV</sequence>
<dbReference type="RefSeq" id="WP_135620610.1">
    <property type="nucleotide sequence ID" value="NZ_RQGG01000043.1"/>
</dbReference>